<gene>
    <name evidence="2" type="ORF">JX265_002618</name>
</gene>
<evidence type="ECO:0000313" key="2">
    <source>
        <dbReference type="EMBL" id="KAI1879664.1"/>
    </source>
</evidence>
<dbReference type="PANTHER" id="PTHR24148">
    <property type="entry name" value="ANKYRIN REPEAT DOMAIN-CONTAINING PROTEIN 39 HOMOLOG-RELATED"/>
    <property type="match status" value="1"/>
</dbReference>
<dbReference type="Proteomes" id="UP000829685">
    <property type="component" value="Unassembled WGS sequence"/>
</dbReference>
<name>A0A9P9WUS6_9PEZI</name>
<accession>A0A9P9WUS6</accession>
<reference evidence="2" key="1">
    <citation type="submission" date="2021-03" db="EMBL/GenBank/DDBJ databases">
        <title>Revisited historic fungal species revealed as producer of novel bioactive compounds through whole genome sequencing and comparative genomics.</title>
        <authorList>
            <person name="Vignolle G.A."/>
            <person name="Hochenegger N."/>
            <person name="Mach R.L."/>
            <person name="Mach-Aigner A.R."/>
            <person name="Javad Rahimi M."/>
            <person name="Salim K.A."/>
            <person name="Chan C.M."/>
            <person name="Lim L.B.L."/>
            <person name="Cai F."/>
            <person name="Druzhinina I.S."/>
            <person name="U'Ren J.M."/>
            <person name="Derntl C."/>
        </authorList>
    </citation>
    <scope>NUCLEOTIDE SEQUENCE</scope>
    <source>
        <strain evidence="2">TUCIM 5799</strain>
    </source>
</reference>
<dbReference type="PANTHER" id="PTHR24148:SF73">
    <property type="entry name" value="HET DOMAIN PROTEIN (AFU_ORTHOLOGUE AFUA_8G01020)"/>
    <property type="match status" value="1"/>
</dbReference>
<evidence type="ECO:0000259" key="1">
    <source>
        <dbReference type="Pfam" id="PF06985"/>
    </source>
</evidence>
<protein>
    <recommendedName>
        <fullName evidence="1">Heterokaryon incompatibility domain-containing protein</fullName>
    </recommendedName>
</protein>
<dbReference type="Pfam" id="PF06985">
    <property type="entry name" value="HET"/>
    <property type="match status" value="1"/>
</dbReference>
<sequence>MGRIYAGADAVFAWLGPANHKLEPLFKSFSPAIFDLDGLYTSLWIGQSDKLPMECVRAVEDIASRPYWKRGWIRQELHFAKRVNLICGQTMIPAGQLSHVLESLPSGIDQEPDISDLKRHISSAMNYFSWKANKSLLDLLEAYGASECSVKHDRIYSLLPMASDSPEARGYRVEYGWSYEEVVVKTAAFCECSSAEQRHRLLLTLGDKAQVDEGYSTSLDNLSRCCDYIARQHEDGMSWADTMNMSYDLIRQNAGMQQRRGIQARSC</sequence>
<dbReference type="AlphaFoldDB" id="A0A9P9WUS6"/>
<proteinExistence type="predicted"/>
<comment type="caution">
    <text evidence="2">The sequence shown here is derived from an EMBL/GenBank/DDBJ whole genome shotgun (WGS) entry which is preliminary data.</text>
</comment>
<dbReference type="OrthoDB" id="2157530at2759"/>
<dbReference type="EMBL" id="JAFIMR010000004">
    <property type="protein sequence ID" value="KAI1879664.1"/>
    <property type="molecule type" value="Genomic_DNA"/>
</dbReference>
<keyword evidence="3" id="KW-1185">Reference proteome</keyword>
<evidence type="ECO:0000313" key="3">
    <source>
        <dbReference type="Proteomes" id="UP000829685"/>
    </source>
</evidence>
<organism evidence="2 3">
    <name type="scientific">Neoarthrinium moseri</name>
    <dbReference type="NCBI Taxonomy" id="1658444"/>
    <lineage>
        <taxon>Eukaryota</taxon>
        <taxon>Fungi</taxon>
        <taxon>Dikarya</taxon>
        <taxon>Ascomycota</taxon>
        <taxon>Pezizomycotina</taxon>
        <taxon>Sordariomycetes</taxon>
        <taxon>Xylariomycetidae</taxon>
        <taxon>Amphisphaeriales</taxon>
        <taxon>Apiosporaceae</taxon>
        <taxon>Neoarthrinium</taxon>
    </lineage>
</organism>
<feature type="domain" description="Heterokaryon incompatibility" evidence="1">
    <location>
        <begin position="1"/>
        <end position="76"/>
    </location>
</feature>
<dbReference type="InterPro" id="IPR010730">
    <property type="entry name" value="HET"/>
</dbReference>
<dbReference type="InterPro" id="IPR052895">
    <property type="entry name" value="HetReg/Transcr_Mod"/>
</dbReference>